<keyword evidence="4" id="KW-1003">Cell membrane</keyword>
<dbReference type="Proteomes" id="UP001164803">
    <property type="component" value="Chromosome"/>
</dbReference>
<comment type="similarity">
    <text evidence="2 8">Belongs to the major facilitator superfamily. Proton-dependent oligopeptide transporter (POT/PTR) (TC 2.A.17) family.</text>
</comment>
<evidence type="ECO:0000256" key="8">
    <source>
        <dbReference type="RuleBase" id="RU003755"/>
    </source>
</evidence>
<keyword evidence="12" id="KW-1185">Reference proteome</keyword>
<dbReference type="InterPro" id="IPR000109">
    <property type="entry name" value="POT_fam"/>
</dbReference>
<dbReference type="InterPro" id="IPR018456">
    <property type="entry name" value="PTR2_symporter_CS"/>
</dbReference>
<feature type="transmembrane region" description="Helical" evidence="9">
    <location>
        <begin position="94"/>
        <end position="111"/>
    </location>
</feature>
<dbReference type="NCBIfam" id="TIGR00924">
    <property type="entry name" value="yjdL_sub1_fam"/>
    <property type="match status" value="1"/>
</dbReference>
<feature type="transmembrane region" description="Helical" evidence="9">
    <location>
        <begin position="117"/>
        <end position="136"/>
    </location>
</feature>
<keyword evidence="7 9" id="KW-0472">Membrane</keyword>
<comment type="subcellular location">
    <subcellularLocation>
        <location evidence="1">Cell membrane</location>
        <topology evidence="1">Multi-pass membrane protein</topology>
    </subcellularLocation>
    <subcellularLocation>
        <location evidence="8">Membrane</location>
        <topology evidence="8">Multi-pass membrane protein</topology>
    </subcellularLocation>
</comment>
<dbReference type="InterPro" id="IPR036259">
    <property type="entry name" value="MFS_trans_sf"/>
</dbReference>
<dbReference type="PANTHER" id="PTHR23517:SF15">
    <property type="entry name" value="PROTON-DEPENDENT OLIGOPEPTIDE FAMILY TRANSPORT PROTEIN"/>
    <property type="match status" value="1"/>
</dbReference>
<dbReference type="InterPro" id="IPR005279">
    <property type="entry name" value="Dipep/tripep_permease"/>
</dbReference>
<evidence type="ECO:0000256" key="7">
    <source>
        <dbReference type="ARBA" id="ARBA00023136"/>
    </source>
</evidence>
<evidence type="ECO:0000256" key="3">
    <source>
        <dbReference type="ARBA" id="ARBA00022448"/>
    </source>
</evidence>
<gene>
    <name evidence="11" type="ORF">NZD86_04315</name>
</gene>
<feature type="transmembrane region" description="Helical" evidence="9">
    <location>
        <begin position="68"/>
        <end position="85"/>
    </location>
</feature>
<dbReference type="Gene3D" id="1.20.1250.20">
    <property type="entry name" value="MFS general substrate transporter like domains"/>
    <property type="match status" value="1"/>
</dbReference>
<keyword evidence="5 8" id="KW-0812">Transmembrane</keyword>
<accession>A0ABY6Z4N8</accession>
<evidence type="ECO:0000259" key="10">
    <source>
        <dbReference type="PROSITE" id="PS50850"/>
    </source>
</evidence>
<dbReference type="CDD" id="cd17346">
    <property type="entry name" value="MFS_DtpA_like"/>
    <property type="match status" value="1"/>
</dbReference>
<dbReference type="PROSITE" id="PS01023">
    <property type="entry name" value="PTR2_2"/>
    <property type="match status" value="1"/>
</dbReference>
<evidence type="ECO:0000256" key="2">
    <source>
        <dbReference type="ARBA" id="ARBA00005982"/>
    </source>
</evidence>
<sequence>MGTSESTSLTSERSFFGHPRGLSTLFSMELWERFSYYGMRAILLYYMYDQIQNGGLGLSKPTATALMAAYGSLVYMSSIVGGWVADRLLGSRRSILLGGILIICGHIALSIPGGTAALFISMVFIILGTGLLKPNVSSAVGDLYAVGDTRRDAGFSIFYMGINIGAFIAPFVVGTLGQKVNYHLGFAAAAVGMALGLIYYMLSGRMNLGSIGLQPKNPLTKEERNKVLIQVSVGTAAVLVLVWILFSTGYLTLKSIVQLVTIVGVLLPISYFVVMFRSKKTTTLERSRLVAYIPLFIAAVCFWVIDEQSGTILATYAKTRTNLDAFGFFIPSSWFQSLNPIFTIILAPTFAILWMKMGRRQPTTPRKFAFGLIFAGISFLIMTIPALLFGTGVQSSPFWLVASYFLVIVGAMCLSPVGLSATTKLAPAAFSVQTMSLWLLSDASAQGIIAQVVPLYKASTEVGYFGITGGIVVILGIVLYFVASRIYRFMQGIDGTDLESDQNSEFPITNQM</sequence>
<feature type="transmembrane region" description="Helical" evidence="9">
    <location>
        <begin position="157"/>
        <end position="176"/>
    </location>
</feature>
<keyword evidence="3 8" id="KW-0813">Transport</keyword>
<dbReference type="EMBL" id="CP104064">
    <property type="protein sequence ID" value="WAH37734.1"/>
    <property type="molecule type" value="Genomic_DNA"/>
</dbReference>
<evidence type="ECO:0000313" key="12">
    <source>
        <dbReference type="Proteomes" id="UP001164803"/>
    </source>
</evidence>
<feature type="transmembrane region" description="Helical" evidence="9">
    <location>
        <begin position="462"/>
        <end position="483"/>
    </location>
</feature>
<feature type="transmembrane region" description="Helical" evidence="9">
    <location>
        <begin position="338"/>
        <end position="356"/>
    </location>
</feature>
<evidence type="ECO:0000256" key="4">
    <source>
        <dbReference type="ARBA" id="ARBA00022475"/>
    </source>
</evidence>
<dbReference type="InterPro" id="IPR020846">
    <property type="entry name" value="MFS_dom"/>
</dbReference>
<protein>
    <submittedName>
        <fullName evidence="11">Peptide MFS transporter</fullName>
    </submittedName>
</protein>
<evidence type="ECO:0000256" key="5">
    <source>
        <dbReference type="ARBA" id="ARBA00022692"/>
    </source>
</evidence>
<dbReference type="PROSITE" id="PS50850">
    <property type="entry name" value="MFS"/>
    <property type="match status" value="1"/>
</dbReference>
<dbReference type="Pfam" id="PF00854">
    <property type="entry name" value="PTR2"/>
    <property type="match status" value="1"/>
</dbReference>
<keyword evidence="6 9" id="KW-1133">Transmembrane helix</keyword>
<feature type="transmembrane region" description="Helical" evidence="9">
    <location>
        <begin position="182"/>
        <end position="202"/>
    </location>
</feature>
<organism evidence="11 12">
    <name type="scientific">Alicyclobacillus dauci</name>
    <dbReference type="NCBI Taxonomy" id="1475485"/>
    <lineage>
        <taxon>Bacteria</taxon>
        <taxon>Bacillati</taxon>
        <taxon>Bacillota</taxon>
        <taxon>Bacilli</taxon>
        <taxon>Bacillales</taxon>
        <taxon>Alicyclobacillaceae</taxon>
        <taxon>Alicyclobacillus</taxon>
    </lineage>
</organism>
<feature type="domain" description="Major facilitator superfamily (MFS) profile" evidence="10">
    <location>
        <begin position="24"/>
        <end position="487"/>
    </location>
</feature>
<feature type="transmembrane region" description="Helical" evidence="9">
    <location>
        <begin position="227"/>
        <end position="250"/>
    </location>
</feature>
<feature type="transmembrane region" description="Helical" evidence="9">
    <location>
        <begin position="289"/>
        <end position="305"/>
    </location>
</feature>
<evidence type="ECO:0000256" key="6">
    <source>
        <dbReference type="ARBA" id="ARBA00022989"/>
    </source>
</evidence>
<dbReference type="PANTHER" id="PTHR23517">
    <property type="entry name" value="RESISTANCE PROTEIN MDTM, PUTATIVE-RELATED-RELATED"/>
    <property type="match status" value="1"/>
</dbReference>
<evidence type="ECO:0000313" key="11">
    <source>
        <dbReference type="EMBL" id="WAH37734.1"/>
    </source>
</evidence>
<reference evidence="11" key="1">
    <citation type="submission" date="2022-08" db="EMBL/GenBank/DDBJ databases">
        <title>Alicyclobacillus dauci DSM2870, complete genome.</title>
        <authorList>
            <person name="Wang Q."/>
            <person name="Cai R."/>
            <person name="Wang Z."/>
        </authorList>
    </citation>
    <scope>NUCLEOTIDE SEQUENCE</scope>
    <source>
        <strain evidence="11">DSM 28700</strain>
    </source>
</reference>
<feature type="transmembrane region" description="Helical" evidence="9">
    <location>
        <begin position="401"/>
        <end position="423"/>
    </location>
</feature>
<evidence type="ECO:0000256" key="1">
    <source>
        <dbReference type="ARBA" id="ARBA00004651"/>
    </source>
</evidence>
<name>A0ABY6Z4N8_9BACL</name>
<dbReference type="SUPFAM" id="SSF103473">
    <property type="entry name" value="MFS general substrate transporter"/>
    <property type="match status" value="1"/>
</dbReference>
<proteinExistence type="inferred from homology"/>
<feature type="transmembrane region" description="Helical" evidence="9">
    <location>
        <begin position="435"/>
        <end position="456"/>
    </location>
</feature>
<evidence type="ECO:0000256" key="9">
    <source>
        <dbReference type="SAM" id="Phobius"/>
    </source>
</evidence>
<feature type="transmembrane region" description="Helical" evidence="9">
    <location>
        <begin position="256"/>
        <end position="277"/>
    </location>
</feature>
<dbReference type="InterPro" id="IPR050171">
    <property type="entry name" value="MFS_Transporters"/>
</dbReference>
<feature type="transmembrane region" description="Helical" evidence="9">
    <location>
        <begin position="368"/>
        <end position="389"/>
    </location>
</feature>